<gene>
    <name evidence="5" type="ORF">ABB29_00390</name>
</gene>
<evidence type="ECO:0000313" key="5">
    <source>
        <dbReference type="EMBL" id="KRG71964.1"/>
    </source>
</evidence>
<dbReference type="AlphaFoldDB" id="A0A0R0CPQ8"/>
<reference evidence="5 6" key="1">
    <citation type="submission" date="2015-05" db="EMBL/GenBank/DDBJ databases">
        <title>Genome sequencing and analysis of members of genus Stenotrophomonas.</title>
        <authorList>
            <person name="Patil P.P."/>
            <person name="Midha S."/>
            <person name="Patil P.B."/>
        </authorList>
    </citation>
    <scope>NUCLEOTIDE SEQUENCE [LARGE SCALE GENOMIC DNA]</scope>
    <source>
        <strain evidence="5 6">DSM 21858</strain>
    </source>
</reference>
<protein>
    <submittedName>
        <fullName evidence="5">Penicillin-binding protein</fullName>
    </submittedName>
</protein>
<dbReference type="InterPro" id="IPR001466">
    <property type="entry name" value="Beta-lactam-related"/>
</dbReference>
<sequence>MSLPHCCRKLLLPCLLAGLFFSFDSAAQAAADASRHDFDQAFEQTFERYQLPGLAVAVIQDDQVIYQRTAGERVAGSGEKIDADTLFKIASNSKAMTTGVLARLVDAGKLRWDDPVTRYLPQFRMHDPWVTRNMQVRDLLLHNSGLGLGAGDLMLWPEPNDFSRADIIAGLAHLRPTHSFRSHYAYDNLLYVVAGEVAAAAAGKPYDQLVREQLFEPLAMDRCQVGRWNQRQVGNVAQPHARTATGNRVVREDEETVPDTTSMAAGGIRCSLNDMVKWLRMWLDPQRQPAWISDEQRRAVWTAHMPMPVSARMREWDNSHFSAYGYGWRLSDMDGVWKVAHTGTLSGMYSSVILLPDKQVGIVILINGEGEAARTALGEVLAKHFTAPQDARGVDDYAQLLDVEAQQDAQHAPLPDTSARQTASATDMQSRLGVYRDPWFGQVSVCGDNGQVYWSAQRSPRLRGRIMQVGQRQRIDWDDDSVDAEAWLVFEDAAADGVPRMRMSAVDPDADFSYDYQDLDFKRVDACPPR</sequence>
<evidence type="ECO:0000256" key="2">
    <source>
        <dbReference type="SAM" id="SignalP"/>
    </source>
</evidence>
<dbReference type="InterPro" id="IPR050491">
    <property type="entry name" value="AmpC-like"/>
</dbReference>
<dbReference type="PATRIC" id="fig|344882.3.peg.80"/>
<feature type="signal peptide" evidence="2">
    <location>
        <begin position="1"/>
        <end position="29"/>
    </location>
</feature>
<dbReference type="RefSeq" id="WP_057656630.1">
    <property type="nucleotide sequence ID" value="NZ_LDJL01000001.1"/>
</dbReference>
<dbReference type="InterPro" id="IPR012338">
    <property type="entry name" value="Beta-lactam/transpept-like"/>
</dbReference>
<dbReference type="Pfam" id="PF00144">
    <property type="entry name" value="Beta-lactamase"/>
    <property type="match status" value="1"/>
</dbReference>
<keyword evidence="6" id="KW-1185">Reference proteome</keyword>
<comment type="caution">
    <text evidence="5">The sequence shown here is derived from an EMBL/GenBank/DDBJ whole genome shotgun (WGS) entry which is preliminary data.</text>
</comment>
<dbReference type="EMBL" id="LDJL01000001">
    <property type="protein sequence ID" value="KRG71964.1"/>
    <property type="molecule type" value="Genomic_DNA"/>
</dbReference>
<organism evidence="5 6">
    <name type="scientific">Pseudoxanthomonas dokdonensis</name>
    <dbReference type="NCBI Taxonomy" id="344882"/>
    <lineage>
        <taxon>Bacteria</taxon>
        <taxon>Pseudomonadati</taxon>
        <taxon>Pseudomonadota</taxon>
        <taxon>Gammaproteobacteria</taxon>
        <taxon>Lysobacterales</taxon>
        <taxon>Lysobacteraceae</taxon>
        <taxon>Pseudoxanthomonas</taxon>
    </lineage>
</organism>
<dbReference type="Gene3D" id="3.40.710.10">
    <property type="entry name" value="DD-peptidase/beta-lactamase superfamily"/>
    <property type="match status" value="1"/>
</dbReference>
<dbReference type="OrthoDB" id="119951at2"/>
<feature type="domain" description="Beta-lactamase-related" evidence="3">
    <location>
        <begin position="38"/>
        <end position="374"/>
    </location>
</feature>
<dbReference type="Proteomes" id="UP000052052">
    <property type="component" value="Unassembled WGS sequence"/>
</dbReference>
<proteinExistence type="predicted"/>
<dbReference type="STRING" id="344882.ABB29_00390"/>
<name>A0A0R0CPQ8_9GAMM</name>
<dbReference type="SUPFAM" id="SSF56601">
    <property type="entry name" value="beta-lactamase/transpeptidase-like"/>
    <property type="match status" value="1"/>
</dbReference>
<feature type="chain" id="PRO_5006394342" evidence="2">
    <location>
        <begin position="30"/>
        <end position="530"/>
    </location>
</feature>
<feature type="domain" description="Peptidase S12 Pab87-related C-terminal" evidence="4">
    <location>
        <begin position="432"/>
        <end position="523"/>
    </location>
</feature>
<evidence type="ECO:0000256" key="1">
    <source>
        <dbReference type="SAM" id="MobiDB-lite"/>
    </source>
</evidence>
<accession>A0A0R0CPQ8</accession>
<dbReference type="InterPro" id="IPR021860">
    <property type="entry name" value="Peptidase_S12_Pab87-rel_C"/>
</dbReference>
<feature type="region of interest" description="Disordered" evidence="1">
    <location>
        <begin position="238"/>
        <end position="262"/>
    </location>
</feature>
<dbReference type="PANTHER" id="PTHR46825:SF15">
    <property type="entry name" value="BETA-LACTAMASE-RELATED DOMAIN-CONTAINING PROTEIN"/>
    <property type="match status" value="1"/>
</dbReference>
<evidence type="ECO:0000259" key="3">
    <source>
        <dbReference type="Pfam" id="PF00144"/>
    </source>
</evidence>
<dbReference type="PANTHER" id="PTHR46825">
    <property type="entry name" value="D-ALANYL-D-ALANINE-CARBOXYPEPTIDASE/ENDOPEPTIDASE AMPH"/>
    <property type="match status" value="1"/>
</dbReference>
<keyword evidence="2" id="KW-0732">Signal</keyword>
<dbReference type="Pfam" id="PF11954">
    <property type="entry name" value="DUF3471"/>
    <property type="match status" value="1"/>
</dbReference>
<evidence type="ECO:0000313" key="6">
    <source>
        <dbReference type="Proteomes" id="UP000052052"/>
    </source>
</evidence>
<evidence type="ECO:0000259" key="4">
    <source>
        <dbReference type="Pfam" id="PF11954"/>
    </source>
</evidence>